<dbReference type="PANTHER" id="PTHR37691:SF1">
    <property type="entry name" value="BLR3518 PROTEIN"/>
    <property type="match status" value="1"/>
</dbReference>
<evidence type="ECO:0000313" key="2">
    <source>
        <dbReference type="Proteomes" id="UP000642809"/>
    </source>
</evidence>
<protein>
    <recommendedName>
        <fullName evidence="3">Intracellular sulfur oxidation protein, DsrE/DsrF family</fullName>
    </recommendedName>
</protein>
<dbReference type="AlphaFoldDB" id="A0A8J3CYK2"/>
<reference evidence="1" key="2">
    <citation type="submission" date="2020-09" db="EMBL/GenBank/DDBJ databases">
        <authorList>
            <person name="Sun Q."/>
            <person name="Kim S."/>
        </authorList>
    </citation>
    <scope>NUCLEOTIDE SEQUENCE</scope>
    <source>
        <strain evidence="1">KCTC 23224</strain>
    </source>
</reference>
<keyword evidence="2" id="KW-1185">Reference proteome</keyword>
<dbReference type="EMBL" id="BMYF01000015">
    <property type="protein sequence ID" value="GHB42600.1"/>
    <property type="molecule type" value="Genomic_DNA"/>
</dbReference>
<dbReference type="PANTHER" id="PTHR37691">
    <property type="entry name" value="BLR3518 PROTEIN"/>
    <property type="match status" value="1"/>
</dbReference>
<accession>A0A8J3CYK2</accession>
<evidence type="ECO:0000313" key="1">
    <source>
        <dbReference type="EMBL" id="GHB42600.1"/>
    </source>
</evidence>
<proteinExistence type="predicted"/>
<reference evidence="1" key="1">
    <citation type="journal article" date="2014" name="Int. J. Syst. Evol. Microbiol.">
        <title>Complete genome sequence of Corynebacterium casei LMG S-19264T (=DSM 44701T), isolated from a smear-ripened cheese.</title>
        <authorList>
            <consortium name="US DOE Joint Genome Institute (JGI-PGF)"/>
            <person name="Walter F."/>
            <person name="Albersmeier A."/>
            <person name="Kalinowski J."/>
            <person name="Ruckert C."/>
        </authorList>
    </citation>
    <scope>NUCLEOTIDE SEQUENCE</scope>
    <source>
        <strain evidence="1">KCTC 23224</strain>
    </source>
</reference>
<dbReference type="Proteomes" id="UP000642809">
    <property type="component" value="Unassembled WGS sequence"/>
</dbReference>
<comment type="caution">
    <text evidence="1">The sequence shown here is derived from an EMBL/GenBank/DDBJ whole genome shotgun (WGS) entry which is preliminary data.</text>
</comment>
<name>A0A8J3CYK2_9BACT</name>
<dbReference type="SUPFAM" id="SSF75169">
    <property type="entry name" value="DsrEFH-like"/>
    <property type="match status" value="1"/>
</dbReference>
<dbReference type="Gene3D" id="3.40.1260.10">
    <property type="entry name" value="DsrEFH-like"/>
    <property type="match status" value="1"/>
</dbReference>
<dbReference type="Pfam" id="PF02635">
    <property type="entry name" value="DsrE"/>
    <property type="match status" value="1"/>
</dbReference>
<evidence type="ECO:0008006" key="3">
    <source>
        <dbReference type="Google" id="ProtNLM"/>
    </source>
</evidence>
<sequence>MKIIGSIFFLFICFKTSLFAQHIGLDPIVPGFGMVFQIPEATEVPDPDQEFKIIIDLVSAADNPLQVNRMVDNIARMLNLHGVGGVKKEQLNVKVAVHGGAIYSILNNAYYQKLYGVDNPNLSTYEALKQAGVEFSICGQSLIARGMEPSDMWQGAEMALSMLTTLTKYVPQGYMLMRF</sequence>
<gene>
    <name evidence="1" type="ORF">GCM10008106_24500</name>
</gene>
<organism evidence="1 2">
    <name type="scientific">Mongoliitalea lutea</name>
    <dbReference type="NCBI Taxonomy" id="849756"/>
    <lineage>
        <taxon>Bacteria</taxon>
        <taxon>Pseudomonadati</taxon>
        <taxon>Bacteroidota</taxon>
        <taxon>Cytophagia</taxon>
        <taxon>Cytophagales</taxon>
        <taxon>Cyclobacteriaceae</taxon>
        <taxon>Mongoliitalea</taxon>
    </lineage>
</organism>
<dbReference type="RefSeq" id="WP_189582910.1">
    <property type="nucleotide sequence ID" value="NZ_BMYF01000015.1"/>
</dbReference>
<dbReference type="InterPro" id="IPR003787">
    <property type="entry name" value="Sulphur_relay_DsrE/F-like"/>
</dbReference>
<dbReference type="InterPro" id="IPR027396">
    <property type="entry name" value="DsrEFH-like"/>
</dbReference>